<proteinExistence type="predicted"/>
<name>A0ABM8V7R1_THEXY</name>
<evidence type="ECO:0000256" key="1">
    <source>
        <dbReference type="ARBA" id="ARBA00022729"/>
    </source>
</evidence>
<dbReference type="SUPFAM" id="SSF53850">
    <property type="entry name" value="Periplasmic binding protein-like II"/>
    <property type="match status" value="1"/>
</dbReference>
<gene>
    <name evidence="4" type="primary">txxe 3337</name>
    <name evidence="4" type="ORF">TXXE_16040</name>
</gene>
<evidence type="ECO:0000256" key="2">
    <source>
        <dbReference type="SAM" id="MobiDB-lite"/>
    </source>
</evidence>
<feature type="region of interest" description="Disordered" evidence="2">
    <location>
        <begin position="28"/>
        <end position="50"/>
    </location>
</feature>
<dbReference type="EMBL" id="CAJRAY010000083">
    <property type="protein sequence ID" value="CAG5091654.1"/>
    <property type="molecule type" value="Genomic_DNA"/>
</dbReference>
<dbReference type="PROSITE" id="PS51257">
    <property type="entry name" value="PROKAR_LIPOPROTEIN"/>
    <property type="match status" value="1"/>
</dbReference>
<keyword evidence="5" id="KW-1185">Reference proteome</keyword>
<feature type="signal peptide" evidence="3">
    <location>
        <begin position="1"/>
        <end position="26"/>
    </location>
</feature>
<dbReference type="Gene3D" id="3.40.190.10">
    <property type="entry name" value="Periplasmic binding protein-like II"/>
    <property type="match status" value="2"/>
</dbReference>
<evidence type="ECO:0008006" key="6">
    <source>
        <dbReference type="Google" id="ProtNLM"/>
    </source>
</evidence>
<evidence type="ECO:0000313" key="5">
    <source>
        <dbReference type="Proteomes" id="UP000681526"/>
    </source>
</evidence>
<dbReference type="InterPro" id="IPR050490">
    <property type="entry name" value="Bact_solute-bd_prot1"/>
</dbReference>
<dbReference type="PANTHER" id="PTHR43649:SF33">
    <property type="entry name" value="POLYGALACTURONAN_RHAMNOGALACTURONAN-BINDING PROTEIN YTCQ"/>
    <property type="match status" value="1"/>
</dbReference>
<feature type="chain" id="PRO_5046732978" description="ABC transporter substrate-binding protein" evidence="3">
    <location>
        <begin position="27"/>
        <end position="572"/>
    </location>
</feature>
<organism evidence="4 5">
    <name type="scientific">Thermobacillus xylanilyticus</name>
    <dbReference type="NCBI Taxonomy" id="76633"/>
    <lineage>
        <taxon>Bacteria</taxon>
        <taxon>Bacillati</taxon>
        <taxon>Bacillota</taxon>
        <taxon>Bacilli</taxon>
        <taxon>Bacillales</taxon>
        <taxon>Paenibacillaceae</taxon>
        <taxon>Thermobacillus</taxon>
    </lineage>
</organism>
<protein>
    <recommendedName>
        <fullName evidence="6">ABC transporter substrate-binding protein</fullName>
    </recommendedName>
</protein>
<dbReference type="PANTHER" id="PTHR43649">
    <property type="entry name" value="ARABINOSE-BINDING PROTEIN-RELATED"/>
    <property type="match status" value="1"/>
</dbReference>
<accession>A0ABM8V7R1</accession>
<reference evidence="4 5" key="1">
    <citation type="submission" date="2021-04" db="EMBL/GenBank/DDBJ databases">
        <authorList>
            <person name="Rakotoarivonina H."/>
        </authorList>
    </citation>
    <scope>NUCLEOTIDE SEQUENCE [LARGE SCALE GENOMIC DNA]</scope>
    <source>
        <strain evidence="4 5">XE</strain>
    </source>
</reference>
<evidence type="ECO:0000313" key="4">
    <source>
        <dbReference type="EMBL" id="CAG5091654.1"/>
    </source>
</evidence>
<dbReference type="RefSeq" id="WP_244860647.1">
    <property type="nucleotide sequence ID" value="NZ_CAJRAY010000083.1"/>
</dbReference>
<sequence>MKTKKKVFGYASVVLAMLLVFTAACSSSGSSDNNGGSTSGSTASGGSEEGGSSSALSFELWLGWSATVNNDSLVQKYWKEQEPGVEVKLEATQGDAMTALNLRLNTGGFKDAAVFSHSDTIKNAMIRSNLIMPLEQYFEMPDKYPNLASIPKQYLDRLRDPDGHIWSIPTWFDQNPDNPWPGWVSTAWMVRTDVLEQVGMTVEDLSTLEGVEQFLAKASEVKDSSGKALNPLSFLMDQNDSAGWNDENAVLTAFGVTTGSAGGVIPVEKKNGEFVFLYDDPQYKAAYQWMNKLYRQKMIDPEVVTDKKERYKEKNKSGRNAMNVGSFWNMDQYIWETLDGPTEPGWYYEPIPFPKVEGVDSIGYNQIVNPYPGYDVYISKNTKNLEAILTFLDYTLTPKAEWQQVVNEGPAGLYWDWVDQPLGTWRFIDADYEAKRNSGDQAQKAQVTPELYMLSSYNNEWYPWWNNEVTVAGAAKNQEFSKKIGAMGAVRTAHTYDTVKAKEGGLWEKYGLELENLRKEYRAKLIMAKDDAQFEAAWQEFRDALEKRAHWSELKQEWQEQYDAIVQTSGEF</sequence>
<evidence type="ECO:0000256" key="3">
    <source>
        <dbReference type="SAM" id="SignalP"/>
    </source>
</evidence>
<keyword evidence="1 3" id="KW-0732">Signal</keyword>
<comment type="caution">
    <text evidence="4">The sequence shown here is derived from an EMBL/GenBank/DDBJ whole genome shotgun (WGS) entry which is preliminary data.</text>
</comment>
<dbReference type="Proteomes" id="UP000681526">
    <property type="component" value="Unassembled WGS sequence"/>
</dbReference>